<dbReference type="PANTHER" id="PTHR12064">
    <property type="entry name" value="METAL TRANSPORTER CNNM"/>
    <property type="match status" value="1"/>
</dbReference>
<evidence type="ECO:0000259" key="3">
    <source>
        <dbReference type="PROSITE" id="PS51846"/>
    </source>
</evidence>
<accession>A0AAD4JKA5</accession>
<keyword evidence="1 2" id="KW-1133">Transmembrane helix</keyword>
<dbReference type="AlphaFoldDB" id="A0AAD4JKA5"/>
<evidence type="ECO:0000313" key="5">
    <source>
        <dbReference type="Proteomes" id="UP001190926"/>
    </source>
</evidence>
<dbReference type="Proteomes" id="UP001190926">
    <property type="component" value="Unassembled WGS sequence"/>
</dbReference>
<keyword evidence="1 2" id="KW-0472">Membrane</keyword>
<dbReference type="GO" id="GO:0030026">
    <property type="term" value="P:intracellular manganese ion homeostasis"/>
    <property type="evidence" value="ECO:0007669"/>
    <property type="project" value="TreeGrafter"/>
</dbReference>
<evidence type="ECO:0000256" key="2">
    <source>
        <dbReference type="SAM" id="Phobius"/>
    </source>
</evidence>
<dbReference type="GO" id="GO:0016020">
    <property type="term" value="C:membrane"/>
    <property type="evidence" value="ECO:0007669"/>
    <property type="project" value="UniProtKB-UniRule"/>
</dbReference>
<evidence type="ECO:0000256" key="1">
    <source>
        <dbReference type="PROSITE-ProRule" id="PRU01193"/>
    </source>
</evidence>
<name>A0AAD4JKA5_PERFH</name>
<dbReference type="PANTHER" id="PTHR12064:SF72">
    <property type="entry name" value="CBS DOMAIN PROTEIN"/>
    <property type="match status" value="1"/>
</dbReference>
<feature type="transmembrane region" description="Helical" evidence="2">
    <location>
        <begin position="129"/>
        <end position="149"/>
    </location>
</feature>
<comment type="caution">
    <text evidence="4">The sequence shown here is derived from an EMBL/GenBank/DDBJ whole genome shotgun (WGS) entry which is preliminary data.</text>
</comment>
<feature type="transmembrane region" description="Helical" evidence="2">
    <location>
        <begin position="20"/>
        <end position="39"/>
    </location>
</feature>
<organism evidence="4 5">
    <name type="scientific">Perilla frutescens var. hirtella</name>
    <name type="common">Perilla citriodora</name>
    <name type="synonym">Perilla setoyensis</name>
    <dbReference type="NCBI Taxonomy" id="608512"/>
    <lineage>
        <taxon>Eukaryota</taxon>
        <taxon>Viridiplantae</taxon>
        <taxon>Streptophyta</taxon>
        <taxon>Embryophyta</taxon>
        <taxon>Tracheophyta</taxon>
        <taxon>Spermatophyta</taxon>
        <taxon>Magnoliopsida</taxon>
        <taxon>eudicotyledons</taxon>
        <taxon>Gunneridae</taxon>
        <taxon>Pentapetalae</taxon>
        <taxon>asterids</taxon>
        <taxon>lamiids</taxon>
        <taxon>Lamiales</taxon>
        <taxon>Lamiaceae</taxon>
        <taxon>Nepetoideae</taxon>
        <taxon>Elsholtzieae</taxon>
        <taxon>Perilla</taxon>
    </lineage>
</organism>
<evidence type="ECO:0000313" key="4">
    <source>
        <dbReference type="EMBL" id="KAH6835041.1"/>
    </source>
</evidence>
<dbReference type="GO" id="GO:0005737">
    <property type="term" value="C:cytoplasm"/>
    <property type="evidence" value="ECO:0007669"/>
    <property type="project" value="TreeGrafter"/>
</dbReference>
<dbReference type="InterPro" id="IPR045095">
    <property type="entry name" value="ACDP"/>
</dbReference>
<dbReference type="InterPro" id="IPR002550">
    <property type="entry name" value="CNNM"/>
</dbReference>
<gene>
    <name evidence="4" type="ORF">C2S53_011648</name>
</gene>
<dbReference type="GO" id="GO:0010960">
    <property type="term" value="P:magnesium ion homeostasis"/>
    <property type="evidence" value="ECO:0007669"/>
    <property type="project" value="InterPro"/>
</dbReference>
<dbReference type="EMBL" id="SDAM02000041">
    <property type="protein sequence ID" value="KAH6835041.1"/>
    <property type="molecule type" value="Genomic_DNA"/>
</dbReference>
<proteinExistence type="predicted"/>
<feature type="transmembrane region" description="Helical" evidence="2">
    <location>
        <begin position="99"/>
        <end position="117"/>
    </location>
</feature>
<sequence length="193" mass="21494">MGEDDYTRCCERQFWMDVVVSAGLVLFAGLTSGLSLGLLSHSKVDLEVLVKAGLPKDRKNAAKILPIVKNECFLLCTLLIAKSLATEALPLFLDRILPFWGAILVSIILVVAFVEVIPQAVCTRHGLSFSAKFTVFVRFLLLILLPVSYPVSKVLDWLLGENQPLIFRRAELKTLVDLHRVKVQNSSIIVLFM</sequence>
<protein>
    <submittedName>
        <fullName evidence="4">CBS domain protein with a domain protein</fullName>
    </submittedName>
</protein>
<reference evidence="4 5" key="1">
    <citation type="journal article" date="2021" name="Nat. Commun.">
        <title>Incipient diploidization of the medicinal plant Perilla within 10,000 years.</title>
        <authorList>
            <person name="Zhang Y."/>
            <person name="Shen Q."/>
            <person name="Leng L."/>
            <person name="Zhang D."/>
            <person name="Chen S."/>
            <person name="Shi Y."/>
            <person name="Ning Z."/>
            <person name="Chen S."/>
        </authorList>
    </citation>
    <scope>NUCLEOTIDE SEQUENCE [LARGE SCALE GENOMIC DNA]</scope>
    <source>
        <strain evidence="5">cv. PC099</strain>
    </source>
</reference>
<dbReference type="Pfam" id="PF01595">
    <property type="entry name" value="CNNM"/>
    <property type="match status" value="1"/>
</dbReference>
<dbReference type="PROSITE" id="PS51846">
    <property type="entry name" value="CNNM"/>
    <property type="match status" value="1"/>
</dbReference>
<feature type="domain" description="CNNM transmembrane" evidence="3">
    <location>
        <begin position="10"/>
        <end position="193"/>
    </location>
</feature>
<keyword evidence="1 2" id="KW-0812">Transmembrane</keyword>
<keyword evidence="5" id="KW-1185">Reference proteome</keyword>